<keyword evidence="15" id="KW-1185">Reference proteome</keyword>
<reference evidence="15" key="1">
    <citation type="submission" date="2016-01" db="EMBL/GenBank/DDBJ databases">
        <title>Complete genome sequence of Microbulbifer sp. CCB-MM1, a halophile isolated from Matang Mangrove Forest, Perak.</title>
        <authorList>
            <person name="Moh T.H."/>
            <person name="Dinesh B."/>
            <person name="Lau N.-S."/>
            <person name="Go F."/>
            <person name="Alexander Chong S.-C."/>
        </authorList>
    </citation>
    <scope>NUCLEOTIDE SEQUENCE [LARGE SCALE GENOMIC DNA]</scope>
    <source>
        <strain evidence="15">CCB-MM1</strain>
    </source>
</reference>
<evidence type="ECO:0000256" key="2">
    <source>
        <dbReference type="ARBA" id="ARBA00012417"/>
    </source>
</evidence>
<feature type="compositionally biased region" description="Low complexity" evidence="12">
    <location>
        <begin position="609"/>
        <end position="629"/>
    </location>
</feature>
<evidence type="ECO:0000313" key="14">
    <source>
        <dbReference type="EMBL" id="AOS95602.1"/>
    </source>
</evidence>
<dbReference type="PRINTS" id="PR00300">
    <property type="entry name" value="CLPPROTEASEA"/>
</dbReference>
<dbReference type="NCBIfam" id="TIGR02397">
    <property type="entry name" value="dnaX_nterm"/>
    <property type="match status" value="1"/>
</dbReference>
<dbReference type="InterPro" id="IPR021029">
    <property type="entry name" value="DNA_pol_III_tau_dom-5"/>
</dbReference>
<dbReference type="PANTHER" id="PTHR11669">
    <property type="entry name" value="REPLICATION FACTOR C / DNA POLYMERASE III GAMMA-TAU SUBUNIT"/>
    <property type="match status" value="1"/>
</dbReference>
<evidence type="ECO:0000256" key="11">
    <source>
        <dbReference type="ARBA" id="ARBA00049244"/>
    </source>
</evidence>
<evidence type="ECO:0000256" key="1">
    <source>
        <dbReference type="ARBA" id="ARBA00006360"/>
    </source>
</evidence>
<keyword evidence="10" id="KW-0239">DNA-directed DNA polymerase</keyword>
<dbReference type="KEGG" id="micc:AUP74_00126"/>
<dbReference type="InterPro" id="IPR027417">
    <property type="entry name" value="P-loop_NTPase"/>
</dbReference>
<dbReference type="GO" id="GO:0009360">
    <property type="term" value="C:DNA polymerase III complex"/>
    <property type="evidence" value="ECO:0007669"/>
    <property type="project" value="InterPro"/>
</dbReference>
<feature type="region of interest" description="Disordered" evidence="12">
    <location>
        <begin position="430"/>
        <end position="468"/>
    </location>
</feature>
<dbReference type="Proteomes" id="UP000095672">
    <property type="component" value="Chromosome"/>
</dbReference>
<dbReference type="InterPro" id="IPR012763">
    <property type="entry name" value="DNA_pol_III_sug/sutau_N"/>
</dbReference>
<evidence type="ECO:0000256" key="8">
    <source>
        <dbReference type="ARBA" id="ARBA00022833"/>
    </source>
</evidence>
<dbReference type="SUPFAM" id="SSF52540">
    <property type="entry name" value="P-loop containing nucleoside triphosphate hydrolases"/>
    <property type="match status" value="1"/>
</dbReference>
<evidence type="ECO:0000313" key="15">
    <source>
        <dbReference type="Proteomes" id="UP000095672"/>
    </source>
</evidence>
<name>A0A1C9W380_9GAMM</name>
<dbReference type="CDD" id="cd18137">
    <property type="entry name" value="HLD_clamp_pol_III_gamma_tau"/>
    <property type="match status" value="1"/>
</dbReference>
<dbReference type="GO" id="GO:0006261">
    <property type="term" value="P:DNA-templated DNA replication"/>
    <property type="evidence" value="ECO:0007669"/>
    <property type="project" value="TreeGrafter"/>
</dbReference>
<dbReference type="InterPro" id="IPR045085">
    <property type="entry name" value="HLD_clamp_pol_III_gamma_tau"/>
</dbReference>
<feature type="region of interest" description="Disordered" evidence="12">
    <location>
        <begin position="646"/>
        <end position="677"/>
    </location>
</feature>
<dbReference type="GO" id="GO:0046872">
    <property type="term" value="F:metal ion binding"/>
    <property type="evidence" value="ECO:0007669"/>
    <property type="project" value="UniProtKB-KW"/>
</dbReference>
<dbReference type="InterPro" id="IPR001270">
    <property type="entry name" value="ClpA/B"/>
</dbReference>
<dbReference type="Gene3D" id="1.20.272.10">
    <property type="match status" value="1"/>
</dbReference>
<evidence type="ECO:0000256" key="6">
    <source>
        <dbReference type="ARBA" id="ARBA00022723"/>
    </source>
</evidence>
<protein>
    <recommendedName>
        <fullName evidence="2">DNA-directed DNA polymerase</fullName>
        <ecNumber evidence="2">2.7.7.7</ecNumber>
    </recommendedName>
</protein>
<accession>A0A1C9W380</accession>
<feature type="compositionally biased region" description="Low complexity" evidence="12">
    <location>
        <begin position="565"/>
        <end position="579"/>
    </location>
</feature>
<evidence type="ECO:0000256" key="3">
    <source>
        <dbReference type="ARBA" id="ARBA00022679"/>
    </source>
</evidence>
<dbReference type="Gene3D" id="3.40.50.300">
    <property type="entry name" value="P-loop containing nucleotide triphosphate hydrolases"/>
    <property type="match status" value="1"/>
</dbReference>
<evidence type="ECO:0000256" key="7">
    <source>
        <dbReference type="ARBA" id="ARBA00022741"/>
    </source>
</evidence>
<dbReference type="FunFam" id="3.40.50.300:FF:000014">
    <property type="entry name" value="DNA polymerase III subunit gamma/tau"/>
    <property type="match status" value="1"/>
</dbReference>
<evidence type="ECO:0000256" key="9">
    <source>
        <dbReference type="ARBA" id="ARBA00022840"/>
    </source>
</evidence>
<dbReference type="EC" id="2.7.7.7" evidence="2"/>
<keyword evidence="3 14" id="KW-0808">Transferase</keyword>
<dbReference type="InterPro" id="IPR038249">
    <property type="entry name" value="PolIII_tau_V_sf"/>
</dbReference>
<dbReference type="Gene3D" id="1.10.8.60">
    <property type="match status" value="1"/>
</dbReference>
<keyword evidence="7" id="KW-0547">Nucleotide-binding</keyword>
<dbReference type="Pfam" id="PF22608">
    <property type="entry name" value="DNAX_ATPase_lid"/>
    <property type="match status" value="1"/>
</dbReference>
<keyword evidence="4 14" id="KW-0548">Nucleotidyltransferase</keyword>
<dbReference type="SUPFAM" id="SSF48019">
    <property type="entry name" value="post-AAA+ oligomerization domain-like"/>
    <property type="match status" value="1"/>
</dbReference>
<evidence type="ECO:0000256" key="10">
    <source>
        <dbReference type="ARBA" id="ARBA00022932"/>
    </source>
</evidence>
<feature type="domain" description="AAA+ ATPase" evidence="13">
    <location>
        <begin position="37"/>
        <end position="179"/>
    </location>
</feature>
<dbReference type="PANTHER" id="PTHR11669:SF0">
    <property type="entry name" value="PROTEIN STICHEL-LIKE 2"/>
    <property type="match status" value="1"/>
</dbReference>
<dbReference type="InterPro" id="IPR008921">
    <property type="entry name" value="DNA_pol3_clamp-load_cplx_C"/>
</dbReference>
<feature type="region of interest" description="Disordered" evidence="12">
    <location>
        <begin position="502"/>
        <end position="587"/>
    </location>
</feature>
<dbReference type="InterPro" id="IPR003593">
    <property type="entry name" value="AAA+_ATPase"/>
</dbReference>
<keyword evidence="9" id="KW-0067">ATP-binding</keyword>
<organism evidence="14 15">
    <name type="scientific">Microbulbifer aggregans</name>
    <dbReference type="NCBI Taxonomy" id="1769779"/>
    <lineage>
        <taxon>Bacteria</taxon>
        <taxon>Pseudomonadati</taxon>
        <taxon>Pseudomonadota</taxon>
        <taxon>Gammaproteobacteria</taxon>
        <taxon>Cellvibrionales</taxon>
        <taxon>Microbulbiferaceae</taxon>
        <taxon>Microbulbifer</taxon>
    </lineage>
</organism>
<dbReference type="EMBL" id="CP014143">
    <property type="protein sequence ID" value="AOS95602.1"/>
    <property type="molecule type" value="Genomic_DNA"/>
</dbReference>
<dbReference type="Gene3D" id="3.30.300.150">
    <property type="entry name" value="DNA polymerase III, tau subunit, domain V"/>
    <property type="match status" value="1"/>
</dbReference>
<feature type="region of interest" description="Disordered" evidence="12">
    <location>
        <begin position="380"/>
        <end position="413"/>
    </location>
</feature>
<keyword evidence="5" id="KW-0235">DNA replication</keyword>
<evidence type="ECO:0000256" key="5">
    <source>
        <dbReference type="ARBA" id="ARBA00022705"/>
    </source>
</evidence>
<dbReference type="PATRIC" id="fig|1769779.3.peg.124"/>
<dbReference type="AlphaFoldDB" id="A0A1C9W380"/>
<dbReference type="CDD" id="cd00009">
    <property type="entry name" value="AAA"/>
    <property type="match status" value="1"/>
</dbReference>
<evidence type="ECO:0000256" key="4">
    <source>
        <dbReference type="ARBA" id="ARBA00022695"/>
    </source>
</evidence>
<feature type="region of interest" description="Disordered" evidence="12">
    <location>
        <begin position="609"/>
        <end position="631"/>
    </location>
</feature>
<gene>
    <name evidence="14" type="primary">dnaX</name>
    <name evidence="14" type="ORF">AUP74_00126</name>
</gene>
<sequence>MSYQVLARKWRPRLFREMVGQEHVLQALINALDNGRLHHAYLFAGTRGVGKTTIARILAKCLNCETGVSSEPCGQCAACTEIADGRFVDLIEVDAASRTKVEDTRELLENVQYAPTRGRYKVYLIDEVHMLSNSSFNALLKTLEEPPPHVKFLLATTDPQKLPVTVLSRCLQFNLKNMSPERVVEHLRFVLEQEMVPFEEGALWHLGRAADGSMRDAMSLTDQAIAFGGGKIAEAEVRAMLGSIDTGLVWKLLQALAEESATGLFAAVAELAEQAPDYSGALAELANNLHRIAVAQVLPQSVDNALGDGERLSHFAAKLAPENVQLYYQMALHARRDLPLAPDPRSGFEMALLRMLAFRPQGVADVPTAALPAGAGQAVPSVPVQSTGEDTVKKPQAVTQPADAGPVGSAVAQPTEAPAIPRAPEAVPQHALPNAPAAGQEPSAAKEPSAANAMEPSADSEPSAMHGLSAGAESSFNAQSAVGSVPAESEVSPTLEREVVAPAADSSQVQPAHTESKPAAAPVNDQRYPGADQAPPIDTAPPWDVDDSTSGSRPAPEPPQDTSTAYAAAEAQVAPAAEVEVSHAGSEPAGASFGAVSVASPVLESRSSSSASTSASAEALPSGSAAPEPAADERAALRALLREQVAAVESSPAAPEPAQQPVAKPEPQSGPRARLDSLTPGSWPALYGQLGVTGILHSIAFHLELVGRQDNILSFTLDESYSSLYDEVHQRRLADVLTDFFQQSVTVHIQVGQVHGGTPARLAAATREARAVAARDALSRDPLVRELQQELGAELIPESLEYLAESD</sequence>
<evidence type="ECO:0000256" key="12">
    <source>
        <dbReference type="SAM" id="MobiDB-lite"/>
    </source>
</evidence>
<dbReference type="GO" id="GO:0005524">
    <property type="term" value="F:ATP binding"/>
    <property type="evidence" value="ECO:0007669"/>
    <property type="project" value="UniProtKB-KW"/>
</dbReference>
<dbReference type="SMART" id="SM00382">
    <property type="entry name" value="AAA"/>
    <property type="match status" value="1"/>
</dbReference>
<feature type="compositionally biased region" description="Low complexity" evidence="12">
    <location>
        <begin position="646"/>
        <end position="667"/>
    </location>
</feature>
<dbReference type="InterPro" id="IPR050238">
    <property type="entry name" value="DNA_Rep/Repair_Clamp_Loader"/>
</dbReference>
<dbReference type="FunFam" id="1.20.272.10:FF:000003">
    <property type="entry name" value="DNA polymerase III subunit gamma/tau"/>
    <property type="match status" value="1"/>
</dbReference>
<dbReference type="STRING" id="1769779.AUP74_00126"/>
<comment type="catalytic activity">
    <reaction evidence="11">
        <text>DNA(n) + a 2'-deoxyribonucleoside 5'-triphosphate = DNA(n+1) + diphosphate</text>
        <dbReference type="Rhea" id="RHEA:22508"/>
        <dbReference type="Rhea" id="RHEA-COMP:17339"/>
        <dbReference type="Rhea" id="RHEA-COMP:17340"/>
        <dbReference type="ChEBI" id="CHEBI:33019"/>
        <dbReference type="ChEBI" id="CHEBI:61560"/>
        <dbReference type="ChEBI" id="CHEBI:173112"/>
        <dbReference type="EC" id="2.7.7.7"/>
    </reaction>
</comment>
<proteinExistence type="inferred from homology"/>
<dbReference type="NCBIfam" id="NF005942">
    <property type="entry name" value="PRK07994.1"/>
    <property type="match status" value="1"/>
</dbReference>
<dbReference type="Pfam" id="PF13177">
    <property type="entry name" value="DNA_pol3_delta2"/>
    <property type="match status" value="1"/>
</dbReference>
<dbReference type="GO" id="GO:0003677">
    <property type="term" value="F:DNA binding"/>
    <property type="evidence" value="ECO:0007669"/>
    <property type="project" value="InterPro"/>
</dbReference>
<comment type="similarity">
    <text evidence="1">Belongs to the DnaX/STICHEL family.</text>
</comment>
<keyword evidence="6" id="KW-0479">Metal-binding</keyword>
<keyword evidence="8" id="KW-0862">Zinc</keyword>
<dbReference type="FunFam" id="1.10.8.60:FF:000013">
    <property type="entry name" value="DNA polymerase III subunit gamma/tau"/>
    <property type="match status" value="1"/>
</dbReference>
<dbReference type="GO" id="GO:0003887">
    <property type="term" value="F:DNA-directed DNA polymerase activity"/>
    <property type="evidence" value="ECO:0007669"/>
    <property type="project" value="UniProtKB-KW"/>
</dbReference>
<dbReference type="InterPro" id="IPR022754">
    <property type="entry name" value="DNA_pol_III_gamma-3"/>
</dbReference>
<dbReference type="Pfam" id="PF12170">
    <property type="entry name" value="DNA_pol3_tau_5"/>
    <property type="match status" value="1"/>
</dbReference>
<evidence type="ECO:0000259" key="13">
    <source>
        <dbReference type="SMART" id="SM00382"/>
    </source>
</evidence>
<dbReference type="Pfam" id="PF12169">
    <property type="entry name" value="DNA_pol3_gamma3"/>
    <property type="match status" value="1"/>
</dbReference>